<proteinExistence type="predicted"/>
<dbReference type="eggNOG" id="KOG2312">
    <property type="taxonomic scope" value="Eukaryota"/>
</dbReference>
<protein>
    <recommendedName>
        <fullName evidence="5">C2H2-type domain-containing protein</fullName>
    </recommendedName>
</protein>
<gene>
    <name evidence="7" type="primary">20213236</name>
    <name evidence="6" type="ORF">HELRODRAFT_195033</name>
</gene>
<feature type="compositionally biased region" description="Low complexity" evidence="4">
    <location>
        <begin position="254"/>
        <end position="275"/>
    </location>
</feature>
<dbReference type="Proteomes" id="UP000015101">
    <property type="component" value="Unassembled WGS sequence"/>
</dbReference>
<dbReference type="EnsemblMetazoa" id="HelroT195033">
    <property type="protein sequence ID" value="HelroP195033"/>
    <property type="gene ID" value="HelroG195033"/>
</dbReference>
<evidence type="ECO:0000256" key="2">
    <source>
        <dbReference type="ARBA" id="ARBA00023163"/>
    </source>
</evidence>
<reference evidence="7" key="3">
    <citation type="submission" date="2015-06" db="UniProtKB">
        <authorList>
            <consortium name="EnsemblMetazoa"/>
        </authorList>
    </citation>
    <scope>IDENTIFICATION</scope>
</reference>
<feature type="domain" description="C2H2-type" evidence="5">
    <location>
        <begin position="609"/>
        <end position="632"/>
    </location>
</feature>
<dbReference type="KEGG" id="hro:HELRODRAFT_195033"/>
<dbReference type="PANTHER" id="PTHR22970:SF14">
    <property type="entry name" value="AT-RICH INTERACTIVE DOMAIN-CONTAINING PROTEIN 2"/>
    <property type="match status" value="1"/>
</dbReference>
<name>T1FWP1_HELRO</name>
<dbReference type="InterPro" id="IPR013087">
    <property type="entry name" value="Znf_C2H2_type"/>
</dbReference>
<evidence type="ECO:0000313" key="6">
    <source>
        <dbReference type="EMBL" id="ESO09732.1"/>
    </source>
</evidence>
<reference evidence="8" key="1">
    <citation type="submission" date="2012-12" db="EMBL/GenBank/DDBJ databases">
        <authorList>
            <person name="Hellsten U."/>
            <person name="Grimwood J."/>
            <person name="Chapman J.A."/>
            <person name="Shapiro H."/>
            <person name="Aerts A."/>
            <person name="Otillar R.P."/>
            <person name="Terry A.Y."/>
            <person name="Boore J.L."/>
            <person name="Simakov O."/>
            <person name="Marletaz F."/>
            <person name="Cho S.-J."/>
            <person name="Edsinger-Gonzales E."/>
            <person name="Havlak P."/>
            <person name="Kuo D.-H."/>
            <person name="Larsson T."/>
            <person name="Lv J."/>
            <person name="Arendt D."/>
            <person name="Savage R."/>
            <person name="Osoegawa K."/>
            <person name="de Jong P."/>
            <person name="Lindberg D.R."/>
            <person name="Seaver E.C."/>
            <person name="Weisblat D.A."/>
            <person name="Putnam N.H."/>
            <person name="Grigoriev I.V."/>
            <person name="Rokhsar D.S."/>
        </authorList>
    </citation>
    <scope>NUCLEOTIDE SEQUENCE</scope>
</reference>
<dbReference type="PROSITE" id="PS00028">
    <property type="entry name" value="ZINC_FINGER_C2H2_1"/>
    <property type="match status" value="1"/>
</dbReference>
<evidence type="ECO:0000313" key="8">
    <source>
        <dbReference type="Proteomes" id="UP000015101"/>
    </source>
</evidence>
<accession>T1FWP1</accession>
<reference evidence="6 8" key="2">
    <citation type="journal article" date="2013" name="Nature">
        <title>Insights into bilaterian evolution from three spiralian genomes.</title>
        <authorList>
            <person name="Simakov O."/>
            <person name="Marletaz F."/>
            <person name="Cho S.J."/>
            <person name="Edsinger-Gonzales E."/>
            <person name="Havlak P."/>
            <person name="Hellsten U."/>
            <person name="Kuo D.H."/>
            <person name="Larsson T."/>
            <person name="Lv J."/>
            <person name="Arendt D."/>
            <person name="Savage R."/>
            <person name="Osoegawa K."/>
            <person name="de Jong P."/>
            <person name="Grimwood J."/>
            <person name="Chapman J.A."/>
            <person name="Shapiro H."/>
            <person name="Aerts A."/>
            <person name="Otillar R.P."/>
            <person name="Terry A.Y."/>
            <person name="Boore J.L."/>
            <person name="Grigoriev I.V."/>
            <person name="Lindberg D.R."/>
            <person name="Seaver E.C."/>
            <person name="Weisblat D.A."/>
            <person name="Putnam N.H."/>
            <person name="Rokhsar D.S."/>
        </authorList>
    </citation>
    <scope>NUCLEOTIDE SEQUENCE</scope>
</reference>
<keyword evidence="8" id="KW-1185">Reference proteome</keyword>
<organism evidence="7 8">
    <name type="scientific">Helobdella robusta</name>
    <name type="common">Californian leech</name>
    <dbReference type="NCBI Taxonomy" id="6412"/>
    <lineage>
        <taxon>Eukaryota</taxon>
        <taxon>Metazoa</taxon>
        <taxon>Spiralia</taxon>
        <taxon>Lophotrochozoa</taxon>
        <taxon>Annelida</taxon>
        <taxon>Clitellata</taxon>
        <taxon>Hirudinea</taxon>
        <taxon>Rhynchobdellida</taxon>
        <taxon>Glossiphoniidae</taxon>
        <taxon>Helobdella</taxon>
    </lineage>
</organism>
<keyword evidence="1" id="KW-0805">Transcription regulation</keyword>
<dbReference type="HOGENOM" id="CLU_360270_0_0_1"/>
<dbReference type="AlphaFoldDB" id="T1FWP1"/>
<evidence type="ECO:0000256" key="4">
    <source>
        <dbReference type="SAM" id="MobiDB-lite"/>
    </source>
</evidence>
<evidence type="ECO:0000256" key="1">
    <source>
        <dbReference type="ARBA" id="ARBA00023015"/>
    </source>
</evidence>
<keyword evidence="3" id="KW-0539">Nucleus</keyword>
<evidence type="ECO:0000259" key="5">
    <source>
        <dbReference type="PROSITE" id="PS00028"/>
    </source>
</evidence>
<dbReference type="OrthoDB" id="338531at2759"/>
<keyword evidence="2" id="KW-0804">Transcription</keyword>
<sequence>MKMGLMNPEGQRVTQMVHIVRNFLVDEENVSVLSSSIPLFRFLLLCVHCKYGSVRQSSLEALVYLSPKLTLEPMDCKMTQLVTTTMHKCLHSSDKYEIIKGSEMLCQLSQLSVNEDCLCNCITDATYSAFFDRLTLNDLHLVYASLEALYQLSEIDILIDLLTLDVDKNLIQTSSNLENVFAVANGNSNSITAAIATAATTAATFVVGGPDNDVEDVAGARKKLKISGLVTNNNNINNNNNSVPVSFVVQCADNNNNNNNNNNSNNNKISASNSDNNKDETLNANSQSKLSIQLNDNEMVACNWLLAQYEYSNADLNINYVSKMEIYRAYVGECSTFGLQKIVSPASFEKCININNNNNNNNFNNNIINNINNNNNIIINNNNNNNILNNINNNNCNNTNVQATLNPGLRNTSQFPSIENALSGKTVSNVTSNNNINNNNINNININVSNVKQQQQQTTSTTDNLLDGLDKDLLAVARDIGIAIPLFLANNSNINSSLAMFSSTQQQQQQQQLLANNLNALLGNQQNQQQQHINIATNVEIKSTTTSTTTNVNFLAAQLIKQSQLTNQIPTPPTQPILQAGDKRHQPITGGGADAAKRMKMSVTNRIFCRWIGCNKPFDSSYHVQQHVIQQHLQQPDSNDSYVCRWLGICDNTPRKKWSFVSHLNERHLNQNSSILSGPPNNGPPTIYPPNAAMQAIRRFCIKPPFTELHETELNPVTRHVHLTSALVLRNLARYSPLGRSLLKKNESRIASIALSTSESSSALSNCLWELQNFKSL</sequence>
<evidence type="ECO:0000256" key="3">
    <source>
        <dbReference type="ARBA" id="ARBA00023242"/>
    </source>
</evidence>
<dbReference type="EMBL" id="AMQM01009063">
    <property type="status" value="NOT_ANNOTATED_CDS"/>
    <property type="molecule type" value="Genomic_DNA"/>
</dbReference>
<dbReference type="EMBL" id="KB095920">
    <property type="protein sequence ID" value="ESO09732.1"/>
    <property type="molecule type" value="Genomic_DNA"/>
</dbReference>
<dbReference type="STRING" id="6412.T1FWP1"/>
<dbReference type="PANTHER" id="PTHR22970">
    <property type="entry name" value="AT-RICH INTERACTIVE DOMAIN-CONTAINING PROTEIN 2"/>
    <property type="match status" value="1"/>
</dbReference>
<dbReference type="GeneID" id="20213236"/>
<feature type="region of interest" description="Disordered" evidence="4">
    <location>
        <begin position="254"/>
        <end position="282"/>
    </location>
</feature>
<dbReference type="Gene3D" id="3.30.160.60">
    <property type="entry name" value="Classic Zinc Finger"/>
    <property type="match status" value="1"/>
</dbReference>
<dbReference type="RefSeq" id="XP_009012164.1">
    <property type="nucleotide sequence ID" value="XM_009013916.1"/>
</dbReference>
<feature type="region of interest" description="Disordered" evidence="4">
    <location>
        <begin position="568"/>
        <end position="595"/>
    </location>
</feature>
<dbReference type="CTD" id="20213236"/>
<dbReference type="InterPro" id="IPR052406">
    <property type="entry name" value="Chromatin_Remodeling_Comp"/>
</dbReference>
<dbReference type="InParanoid" id="T1FWP1"/>
<evidence type="ECO:0000313" key="7">
    <source>
        <dbReference type="EnsemblMetazoa" id="HelroP195033"/>
    </source>
</evidence>